<dbReference type="EMBL" id="CP136865">
    <property type="protein sequence ID" value="WOJ97697.1"/>
    <property type="molecule type" value="Genomic_DNA"/>
</dbReference>
<name>A0ABZ0IF84_9GAMM</name>
<accession>A0ABZ0IF84</accession>
<evidence type="ECO:0000313" key="2">
    <source>
        <dbReference type="Proteomes" id="UP001626549"/>
    </source>
</evidence>
<reference evidence="1 2" key="1">
    <citation type="submission" date="2023-10" db="EMBL/GenBank/DDBJ databases">
        <title>Two novel species belonging to the OM43/NOR5 clade.</title>
        <authorList>
            <person name="Park M."/>
        </authorList>
    </citation>
    <scope>NUCLEOTIDE SEQUENCE [LARGE SCALE GENOMIC DNA]</scope>
    <source>
        <strain evidence="1 2">IMCC45268</strain>
    </source>
</reference>
<evidence type="ECO:0000313" key="1">
    <source>
        <dbReference type="EMBL" id="WOJ97697.1"/>
    </source>
</evidence>
<organism evidence="1 2">
    <name type="scientific">Congregibacter brevis</name>
    <dbReference type="NCBI Taxonomy" id="3081201"/>
    <lineage>
        <taxon>Bacteria</taxon>
        <taxon>Pseudomonadati</taxon>
        <taxon>Pseudomonadota</taxon>
        <taxon>Gammaproteobacteria</taxon>
        <taxon>Cellvibrionales</taxon>
        <taxon>Halieaceae</taxon>
        <taxon>Congregibacter</taxon>
    </lineage>
</organism>
<dbReference type="Proteomes" id="UP001626549">
    <property type="component" value="Chromosome"/>
</dbReference>
<dbReference type="RefSeq" id="WP_407328661.1">
    <property type="nucleotide sequence ID" value="NZ_CP136865.1"/>
</dbReference>
<proteinExistence type="predicted"/>
<protein>
    <submittedName>
        <fullName evidence="1">Uncharacterized protein</fullName>
    </submittedName>
</protein>
<gene>
    <name evidence="1" type="ORF">R0137_03770</name>
</gene>
<sequence length="48" mass="5207">MKKRKAVRTCKRKELPVAAKAPWTKQLPFPSVLIGILESDAGGRDSAG</sequence>
<keyword evidence="2" id="KW-1185">Reference proteome</keyword>